<evidence type="ECO:0000313" key="2">
    <source>
        <dbReference type="Proteomes" id="UP001346149"/>
    </source>
</evidence>
<name>A0AAN7L4C6_TRANT</name>
<sequence length="105" mass="12107">MRVKLDELMYTQIVKWEYLKDELERGIFEGWLTGKGVKAEMRKFPFLQVVGMFDHSPAIKIGVQLYEGKRNRGKWSRDPKNYAAVKGCFAMTELHGSKVCESSTS</sequence>
<dbReference type="AlphaFoldDB" id="A0AAN7L4C6"/>
<reference evidence="1 2" key="1">
    <citation type="journal article" date="2023" name="Hortic Res">
        <title>Pangenome of water caltrop reveals structural variations and asymmetric subgenome divergence after allopolyploidization.</title>
        <authorList>
            <person name="Zhang X."/>
            <person name="Chen Y."/>
            <person name="Wang L."/>
            <person name="Yuan Y."/>
            <person name="Fang M."/>
            <person name="Shi L."/>
            <person name="Lu R."/>
            <person name="Comes H.P."/>
            <person name="Ma Y."/>
            <person name="Chen Y."/>
            <person name="Huang G."/>
            <person name="Zhou Y."/>
            <person name="Zheng Z."/>
            <person name="Qiu Y."/>
        </authorList>
    </citation>
    <scope>NUCLEOTIDE SEQUENCE [LARGE SCALE GENOMIC DNA]</scope>
    <source>
        <strain evidence="1">F231</strain>
    </source>
</reference>
<gene>
    <name evidence="1" type="ORF">SAY86_005942</name>
</gene>
<evidence type="ECO:0000313" key="1">
    <source>
        <dbReference type="EMBL" id="KAK4777254.1"/>
    </source>
</evidence>
<comment type="caution">
    <text evidence="1">The sequence shown here is derived from an EMBL/GenBank/DDBJ whole genome shotgun (WGS) entry which is preliminary data.</text>
</comment>
<dbReference type="Proteomes" id="UP001346149">
    <property type="component" value="Unassembled WGS sequence"/>
</dbReference>
<protein>
    <submittedName>
        <fullName evidence="1">Uncharacterized protein</fullName>
    </submittedName>
</protein>
<proteinExistence type="predicted"/>
<keyword evidence="2" id="KW-1185">Reference proteome</keyword>
<accession>A0AAN7L4C6</accession>
<dbReference type="EMBL" id="JAXQNO010000018">
    <property type="protein sequence ID" value="KAK4777254.1"/>
    <property type="molecule type" value="Genomic_DNA"/>
</dbReference>
<organism evidence="1 2">
    <name type="scientific">Trapa natans</name>
    <name type="common">Water chestnut</name>
    <dbReference type="NCBI Taxonomy" id="22666"/>
    <lineage>
        <taxon>Eukaryota</taxon>
        <taxon>Viridiplantae</taxon>
        <taxon>Streptophyta</taxon>
        <taxon>Embryophyta</taxon>
        <taxon>Tracheophyta</taxon>
        <taxon>Spermatophyta</taxon>
        <taxon>Magnoliopsida</taxon>
        <taxon>eudicotyledons</taxon>
        <taxon>Gunneridae</taxon>
        <taxon>Pentapetalae</taxon>
        <taxon>rosids</taxon>
        <taxon>malvids</taxon>
        <taxon>Myrtales</taxon>
        <taxon>Lythraceae</taxon>
        <taxon>Trapa</taxon>
    </lineage>
</organism>